<evidence type="ECO:0000256" key="6">
    <source>
        <dbReference type="ARBA" id="ARBA00022719"/>
    </source>
</evidence>
<evidence type="ECO:0000256" key="1">
    <source>
        <dbReference type="ARBA" id="ARBA00002378"/>
    </source>
</evidence>
<dbReference type="GO" id="GO:0030964">
    <property type="term" value="C:NADH dehydrogenase complex"/>
    <property type="evidence" value="ECO:0007669"/>
    <property type="project" value="TreeGrafter"/>
</dbReference>
<dbReference type="RefSeq" id="WP_254082921.1">
    <property type="nucleotide sequence ID" value="NZ_JAHESE010000002.1"/>
</dbReference>
<organism evidence="11 12">
    <name type="scientific">Dawidia cretensis</name>
    <dbReference type="NCBI Taxonomy" id="2782350"/>
    <lineage>
        <taxon>Bacteria</taxon>
        <taxon>Pseudomonadati</taxon>
        <taxon>Bacteroidota</taxon>
        <taxon>Cytophagia</taxon>
        <taxon>Cytophagales</taxon>
        <taxon>Chryseotaleaceae</taxon>
        <taxon>Dawidia</taxon>
    </lineage>
</organism>
<keyword evidence="5 10" id="KW-0812">Transmembrane</keyword>
<dbReference type="AlphaFoldDB" id="A0AAP2DX44"/>
<dbReference type="Pfam" id="PF00420">
    <property type="entry name" value="Oxidored_q2"/>
    <property type="match status" value="1"/>
</dbReference>
<dbReference type="GO" id="GO:0050136">
    <property type="term" value="F:NADH dehydrogenase (quinone) (non-electrogenic) activity"/>
    <property type="evidence" value="ECO:0007669"/>
    <property type="project" value="UniProtKB-UniRule"/>
</dbReference>
<dbReference type="InterPro" id="IPR039428">
    <property type="entry name" value="NUOK/Mnh_C1-like"/>
</dbReference>
<dbReference type="EMBL" id="JAHESE010000002">
    <property type="protein sequence ID" value="MBT1707329.1"/>
    <property type="molecule type" value="Genomic_DNA"/>
</dbReference>
<feature type="transmembrane region" description="Helical" evidence="10">
    <location>
        <begin position="33"/>
        <end position="56"/>
    </location>
</feature>
<comment type="caution">
    <text evidence="11">The sequence shown here is derived from an EMBL/GenBank/DDBJ whole genome shotgun (WGS) entry which is preliminary data.</text>
</comment>
<evidence type="ECO:0000256" key="7">
    <source>
        <dbReference type="ARBA" id="ARBA00022967"/>
    </source>
</evidence>
<feature type="transmembrane region" description="Helical" evidence="10">
    <location>
        <begin position="62"/>
        <end position="83"/>
    </location>
</feature>
<keyword evidence="11" id="KW-0560">Oxidoreductase</keyword>
<dbReference type="Gene3D" id="1.10.287.3510">
    <property type="match status" value="1"/>
</dbReference>
<gene>
    <name evidence="10 11" type="primary">nuoK</name>
    <name evidence="11" type="ORF">KK062_03805</name>
</gene>
<dbReference type="PANTHER" id="PTHR11434">
    <property type="entry name" value="NADH-UBIQUINONE OXIDOREDUCTASE SUBUNIT ND4L"/>
    <property type="match status" value="1"/>
</dbReference>
<keyword evidence="12" id="KW-1185">Reference proteome</keyword>
<keyword evidence="7 10" id="KW-1278">Translocase</keyword>
<dbReference type="FunFam" id="1.10.287.3510:FF:000001">
    <property type="entry name" value="NADH-quinone oxidoreductase subunit K"/>
    <property type="match status" value="1"/>
</dbReference>
<protein>
    <recommendedName>
        <fullName evidence="10">NADH-quinone oxidoreductase subunit K</fullName>
        <ecNumber evidence="10">7.1.1.-</ecNumber>
    </recommendedName>
    <alternativeName>
        <fullName evidence="10">NADH dehydrogenase I subunit K</fullName>
    </alternativeName>
    <alternativeName>
        <fullName evidence="10">NDH-1 subunit K</fullName>
    </alternativeName>
</protein>
<comment type="similarity">
    <text evidence="3 10">Belongs to the complex I subunit 4L family.</text>
</comment>
<proteinExistence type="inferred from homology"/>
<comment type="catalytic activity">
    <reaction evidence="10">
        <text>a quinone + NADH + 5 H(+)(in) = a quinol + NAD(+) + 4 H(+)(out)</text>
        <dbReference type="Rhea" id="RHEA:57888"/>
        <dbReference type="ChEBI" id="CHEBI:15378"/>
        <dbReference type="ChEBI" id="CHEBI:24646"/>
        <dbReference type="ChEBI" id="CHEBI:57540"/>
        <dbReference type="ChEBI" id="CHEBI:57945"/>
        <dbReference type="ChEBI" id="CHEBI:132124"/>
    </reaction>
</comment>
<evidence type="ECO:0000256" key="5">
    <source>
        <dbReference type="ARBA" id="ARBA00022692"/>
    </source>
</evidence>
<dbReference type="EC" id="7.1.1.-" evidence="10"/>
<dbReference type="GO" id="GO:0048038">
    <property type="term" value="F:quinone binding"/>
    <property type="evidence" value="ECO:0007669"/>
    <property type="project" value="UniProtKB-KW"/>
</dbReference>
<evidence type="ECO:0000256" key="3">
    <source>
        <dbReference type="ARBA" id="ARBA00010519"/>
    </source>
</evidence>
<dbReference type="GO" id="GO:0005886">
    <property type="term" value="C:plasma membrane"/>
    <property type="evidence" value="ECO:0007669"/>
    <property type="project" value="UniProtKB-SubCell"/>
</dbReference>
<comment type="function">
    <text evidence="1">NDH-1 shuttles electrons from NADH, via FMN and iron-sulfur (Fe-S) centers, to quinones in the respiratory chain. The immediate electron acceptor for the enzyme in this species is believed to be ubiquinone. Couples the redox reaction to proton translocation (for every two electrons transferred, four hydrogen ions are translocated across the cytoplasmic membrane), and thus conserves the redox energy in a proton gradient.</text>
</comment>
<evidence type="ECO:0000256" key="4">
    <source>
        <dbReference type="ARBA" id="ARBA00022448"/>
    </source>
</evidence>
<evidence type="ECO:0000313" key="11">
    <source>
        <dbReference type="EMBL" id="MBT1707329.1"/>
    </source>
</evidence>
<dbReference type="PANTHER" id="PTHR11434:SF16">
    <property type="entry name" value="NADH-UBIQUINONE OXIDOREDUCTASE CHAIN 4L"/>
    <property type="match status" value="1"/>
</dbReference>
<evidence type="ECO:0000313" key="12">
    <source>
        <dbReference type="Proteomes" id="UP001319080"/>
    </source>
</evidence>
<dbReference type="Proteomes" id="UP001319080">
    <property type="component" value="Unassembled WGS sequence"/>
</dbReference>
<feature type="transmembrane region" description="Helical" evidence="10">
    <location>
        <begin position="6"/>
        <end position="26"/>
    </location>
</feature>
<dbReference type="GO" id="GO:0042773">
    <property type="term" value="P:ATP synthesis coupled electron transport"/>
    <property type="evidence" value="ECO:0007669"/>
    <property type="project" value="InterPro"/>
</dbReference>
<comment type="subunit">
    <text evidence="10">NDH-1 is composed of 14 different subunits. Subunits NuoA, H, J, K, L, M, N constitute the membrane sector of the complex.</text>
</comment>
<accession>A0AAP2DX44</accession>
<comment type="subcellular location">
    <subcellularLocation>
        <location evidence="10">Cell membrane</location>
        <topology evidence="10">Multi-pass membrane protein</topology>
    </subcellularLocation>
    <subcellularLocation>
        <location evidence="2">Membrane</location>
        <topology evidence="2">Multi-pass membrane protein</topology>
    </subcellularLocation>
</comment>
<dbReference type="NCBIfam" id="NF004319">
    <property type="entry name" value="PRK05715.1-1"/>
    <property type="match status" value="1"/>
</dbReference>
<evidence type="ECO:0000256" key="9">
    <source>
        <dbReference type="ARBA" id="ARBA00023136"/>
    </source>
</evidence>
<evidence type="ECO:0000256" key="10">
    <source>
        <dbReference type="HAMAP-Rule" id="MF_01456"/>
    </source>
</evidence>
<dbReference type="NCBIfam" id="NF004320">
    <property type="entry name" value="PRK05715.1-2"/>
    <property type="match status" value="1"/>
</dbReference>
<evidence type="ECO:0000256" key="2">
    <source>
        <dbReference type="ARBA" id="ARBA00004141"/>
    </source>
</evidence>
<dbReference type="HAMAP" id="MF_01456">
    <property type="entry name" value="NDH1_NuoK"/>
    <property type="match status" value="1"/>
</dbReference>
<dbReference type="InterPro" id="IPR001133">
    <property type="entry name" value="NADH_UbQ_OxRdtase_chain4L/K"/>
</dbReference>
<sequence length="102" mass="10886">METVAVEYGLVLAGTLFALGLVSVLVRRNIIFMLISVEIMLNAAGLAFIVAGARWGQADGQVMFIFIVTMAAAEVSVGLALILQIYHQLKTLDSDAADKMKG</sequence>
<keyword evidence="10" id="KW-1003">Cell membrane</keyword>
<reference evidence="11 12" key="1">
    <citation type="submission" date="2021-05" db="EMBL/GenBank/DDBJ databases">
        <title>A Polyphasic approach of four new species of the genus Ohtaekwangia: Ohtaekwangia histidinii sp. nov., Ohtaekwangia cretensis sp. nov., Ohtaekwangia indiensis sp. nov., Ohtaekwangia reichenbachii sp. nov. from diverse environment.</title>
        <authorList>
            <person name="Octaviana S."/>
        </authorList>
    </citation>
    <scope>NUCLEOTIDE SEQUENCE [LARGE SCALE GENOMIC DNA]</scope>
    <source>
        <strain evidence="11 12">PWU5</strain>
    </source>
</reference>
<keyword evidence="6 10" id="KW-0874">Quinone</keyword>
<name>A0AAP2DX44_9BACT</name>
<comment type="function">
    <text evidence="10">NDH-1 shuttles electrons from NADH, via FMN and iron-sulfur (Fe-S) centers, to quinones in the respiratory chain. The immediate electron acceptor for the enzyme in this species is believed to be a menaquinone. Couples the redox reaction to proton translocation (for every two electrons transferred, four hydrogen ions are translocated across the cytoplasmic membrane), and thus conserves the redox energy in a proton gradient.</text>
</comment>
<keyword evidence="4 10" id="KW-0813">Transport</keyword>
<evidence type="ECO:0000256" key="8">
    <source>
        <dbReference type="ARBA" id="ARBA00022989"/>
    </source>
</evidence>
<keyword evidence="8 10" id="KW-1133">Transmembrane helix</keyword>
<keyword evidence="9 10" id="KW-0472">Membrane</keyword>
<keyword evidence="10" id="KW-0520">NAD</keyword>